<dbReference type="EMBL" id="JALJOV010000243">
    <property type="protein sequence ID" value="KAK9865502.1"/>
    <property type="molecule type" value="Genomic_DNA"/>
</dbReference>
<feature type="signal peptide" evidence="1">
    <location>
        <begin position="1"/>
        <end position="30"/>
    </location>
</feature>
<gene>
    <name evidence="2" type="ORF">WJX84_006092</name>
</gene>
<name>A0AAW1TA15_9CHLO</name>
<comment type="caution">
    <text evidence="2">The sequence shown here is derived from an EMBL/GenBank/DDBJ whole genome shotgun (WGS) entry which is preliminary data.</text>
</comment>
<dbReference type="Proteomes" id="UP001485043">
    <property type="component" value="Unassembled WGS sequence"/>
</dbReference>
<reference evidence="2 3" key="1">
    <citation type="journal article" date="2024" name="Nat. Commun.">
        <title>Phylogenomics reveals the evolutionary origins of lichenization in chlorophyte algae.</title>
        <authorList>
            <person name="Puginier C."/>
            <person name="Libourel C."/>
            <person name="Otte J."/>
            <person name="Skaloud P."/>
            <person name="Haon M."/>
            <person name="Grisel S."/>
            <person name="Petersen M."/>
            <person name="Berrin J.G."/>
            <person name="Delaux P.M."/>
            <person name="Dal Grande F."/>
            <person name="Keller J."/>
        </authorList>
    </citation>
    <scope>NUCLEOTIDE SEQUENCE [LARGE SCALE GENOMIC DNA]</scope>
    <source>
        <strain evidence="2 3">SAG 2523</strain>
    </source>
</reference>
<proteinExistence type="predicted"/>
<keyword evidence="1" id="KW-0732">Signal</keyword>
<evidence type="ECO:0000313" key="3">
    <source>
        <dbReference type="Proteomes" id="UP001485043"/>
    </source>
</evidence>
<accession>A0AAW1TA15</accession>
<protein>
    <submittedName>
        <fullName evidence="2">Uncharacterized protein</fullName>
    </submittedName>
</protein>
<feature type="chain" id="PRO_5043946054" evidence="1">
    <location>
        <begin position="31"/>
        <end position="99"/>
    </location>
</feature>
<dbReference type="AlphaFoldDB" id="A0AAW1TA15"/>
<sequence>MQNNWTTPDFLSRRDFAEVLLLFLSLEAAAVWPVHHHDTSAHAVNQGAEQSGTLPYPKDGLALSKALCWNDDQQLAFHCSCLAETKARDRIGSQTQLIW</sequence>
<organism evidence="2 3">
    <name type="scientific">Apatococcus fuscideae</name>
    <dbReference type="NCBI Taxonomy" id="2026836"/>
    <lineage>
        <taxon>Eukaryota</taxon>
        <taxon>Viridiplantae</taxon>
        <taxon>Chlorophyta</taxon>
        <taxon>core chlorophytes</taxon>
        <taxon>Trebouxiophyceae</taxon>
        <taxon>Chlorellales</taxon>
        <taxon>Chlorellaceae</taxon>
        <taxon>Apatococcus</taxon>
    </lineage>
</organism>
<evidence type="ECO:0000313" key="2">
    <source>
        <dbReference type="EMBL" id="KAK9865502.1"/>
    </source>
</evidence>
<evidence type="ECO:0000256" key="1">
    <source>
        <dbReference type="SAM" id="SignalP"/>
    </source>
</evidence>
<keyword evidence="3" id="KW-1185">Reference proteome</keyword>